<organism evidence="1 2">
    <name type="scientific">Colletotrichum phormii</name>
    <dbReference type="NCBI Taxonomy" id="359342"/>
    <lineage>
        <taxon>Eukaryota</taxon>
        <taxon>Fungi</taxon>
        <taxon>Dikarya</taxon>
        <taxon>Ascomycota</taxon>
        <taxon>Pezizomycotina</taxon>
        <taxon>Sordariomycetes</taxon>
        <taxon>Hypocreomycetidae</taxon>
        <taxon>Glomerellales</taxon>
        <taxon>Glomerellaceae</taxon>
        <taxon>Colletotrichum</taxon>
        <taxon>Colletotrichum acutatum species complex</taxon>
    </lineage>
</organism>
<sequence length="273" mass="30665">MSNLIMYGRCSVTTRGPTEIDKVYVNQNCILRLRGEAKIHDVILNDHCQLLSWEASWTKLVVGNDHCSLIFQGKTRILSAVLTEHSQLLSRESARVQSLVGRDHCKLFFQGKTNIEAASLRDHALLFCRGRSKIRAVVASDWSLVAMMTVGRPSSLLLQNYAKAFLTDSTATNLPYNPKDDSLENSENQSQAGNSVNNIYVEHQARLADLTRAYESDEKLENEASTNDFTTTQMMTWSKKIAFPTGDGSKKLWIRSSVRRSQMASEFNLLRAG</sequence>
<protein>
    <submittedName>
        <fullName evidence="1">Uncharacterized protein</fullName>
    </submittedName>
</protein>
<dbReference type="EMBL" id="JAHMHQ010000020">
    <property type="protein sequence ID" value="KAK1625498.1"/>
    <property type="molecule type" value="Genomic_DNA"/>
</dbReference>
<accession>A0AAI9ZJQ7</accession>
<comment type="caution">
    <text evidence="1">The sequence shown here is derived from an EMBL/GenBank/DDBJ whole genome shotgun (WGS) entry which is preliminary data.</text>
</comment>
<reference evidence="1" key="1">
    <citation type="submission" date="2021-06" db="EMBL/GenBank/DDBJ databases">
        <title>Comparative genomics, transcriptomics and evolutionary studies reveal genomic signatures of adaptation to plant cell wall in hemibiotrophic fungi.</title>
        <authorList>
            <consortium name="DOE Joint Genome Institute"/>
            <person name="Baroncelli R."/>
            <person name="Diaz J.F."/>
            <person name="Benocci T."/>
            <person name="Peng M."/>
            <person name="Battaglia E."/>
            <person name="Haridas S."/>
            <person name="Andreopoulos W."/>
            <person name="Labutti K."/>
            <person name="Pangilinan J."/>
            <person name="Floch G.L."/>
            <person name="Makela M.R."/>
            <person name="Henrissat B."/>
            <person name="Grigoriev I.V."/>
            <person name="Crouch J.A."/>
            <person name="De Vries R.P."/>
            <person name="Sukno S.A."/>
            <person name="Thon M.R."/>
        </authorList>
    </citation>
    <scope>NUCLEOTIDE SEQUENCE</scope>
    <source>
        <strain evidence="1">CBS 102054</strain>
    </source>
</reference>
<gene>
    <name evidence="1" type="ORF">BDP81DRAFT_435930</name>
</gene>
<evidence type="ECO:0000313" key="2">
    <source>
        <dbReference type="Proteomes" id="UP001243989"/>
    </source>
</evidence>
<proteinExistence type="predicted"/>
<dbReference type="RefSeq" id="XP_060441493.1">
    <property type="nucleotide sequence ID" value="XM_060591088.1"/>
</dbReference>
<dbReference type="AlphaFoldDB" id="A0AAI9ZJQ7"/>
<evidence type="ECO:0000313" key="1">
    <source>
        <dbReference type="EMBL" id="KAK1625498.1"/>
    </source>
</evidence>
<keyword evidence="2" id="KW-1185">Reference proteome</keyword>
<name>A0AAI9ZJQ7_9PEZI</name>
<dbReference type="GeneID" id="85475950"/>
<dbReference type="Proteomes" id="UP001243989">
    <property type="component" value="Unassembled WGS sequence"/>
</dbReference>